<dbReference type="Gene3D" id="2.10.110.10">
    <property type="entry name" value="Cysteine Rich Protein"/>
    <property type="match status" value="1"/>
</dbReference>
<dbReference type="AlphaFoldDB" id="A0A672HKU7"/>
<keyword evidence="2 4" id="KW-0862">Zinc</keyword>
<dbReference type="GO" id="GO:0046872">
    <property type="term" value="F:metal ion binding"/>
    <property type="evidence" value="ECO:0007669"/>
    <property type="project" value="UniProtKB-KW"/>
</dbReference>
<feature type="domain" description="LIM zinc-binding" evidence="5">
    <location>
        <begin position="1"/>
        <end position="49"/>
    </location>
</feature>
<evidence type="ECO:0000313" key="6">
    <source>
        <dbReference type="Ensembl" id="ENSSFAP00005029893.1"/>
    </source>
</evidence>
<dbReference type="Ensembl" id="ENSSFAT00005030989.1">
    <property type="protein sequence ID" value="ENSSFAP00005029893.1"/>
    <property type="gene ID" value="ENSSFAG00005015189.1"/>
</dbReference>
<keyword evidence="1 4" id="KW-0479">Metal-binding</keyword>
<accession>A0A672HKU7</accession>
<reference evidence="6" key="3">
    <citation type="submission" date="2025-09" db="UniProtKB">
        <authorList>
            <consortium name="Ensembl"/>
        </authorList>
    </citation>
    <scope>IDENTIFICATION</scope>
</reference>
<dbReference type="PROSITE" id="PS50023">
    <property type="entry name" value="LIM_DOMAIN_2"/>
    <property type="match status" value="1"/>
</dbReference>
<evidence type="ECO:0000313" key="7">
    <source>
        <dbReference type="Proteomes" id="UP000472267"/>
    </source>
</evidence>
<reference evidence="6" key="2">
    <citation type="submission" date="2025-08" db="UniProtKB">
        <authorList>
            <consortium name="Ensembl"/>
        </authorList>
    </citation>
    <scope>IDENTIFICATION</scope>
</reference>
<dbReference type="InParanoid" id="A0A672HKU7"/>
<dbReference type="Pfam" id="PF00412">
    <property type="entry name" value="LIM"/>
    <property type="match status" value="1"/>
</dbReference>
<proteinExistence type="predicted"/>
<dbReference type="SUPFAM" id="SSF57716">
    <property type="entry name" value="Glucocorticoid receptor-like (DNA-binding domain)"/>
    <property type="match status" value="1"/>
</dbReference>
<evidence type="ECO:0000259" key="5">
    <source>
        <dbReference type="PROSITE" id="PS50023"/>
    </source>
</evidence>
<sequence length="79" mass="9364">MEKITADKYMFHKNCFSCKKCNKKLSVSNYSPVNGDFYCIFHYQQLFRSKGNYDEGFGHAQHKSRWRLSSSIQYHEPTA</sequence>
<dbReference type="Proteomes" id="UP000472267">
    <property type="component" value="Chromosome 9"/>
</dbReference>
<dbReference type="SMART" id="SM00132">
    <property type="entry name" value="LIM"/>
    <property type="match status" value="1"/>
</dbReference>
<name>A0A672HKU7_SALFA</name>
<dbReference type="PANTHER" id="PTHR24206">
    <property type="entry name" value="OS06G0237300 PROTEIN"/>
    <property type="match status" value="1"/>
</dbReference>
<dbReference type="InterPro" id="IPR001781">
    <property type="entry name" value="Znf_LIM"/>
</dbReference>
<organism evidence="6 7">
    <name type="scientific">Salarias fasciatus</name>
    <name type="common">Jewelled blenny</name>
    <name type="synonym">Blennius fasciatus</name>
    <dbReference type="NCBI Taxonomy" id="181472"/>
    <lineage>
        <taxon>Eukaryota</taxon>
        <taxon>Metazoa</taxon>
        <taxon>Chordata</taxon>
        <taxon>Craniata</taxon>
        <taxon>Vertebrata</taxon>
        <taxon>Euteleostomi</taxon>
        <taxon>Actinopterygii</taxon>
        <taxon>Neopterygii</taxon>
        <taxon>Teleostei</taxon>
        <taxon>Neoteleostei</taxon>
        <taxon>Acanthomorphata</taxon>
        <taxon>Ovalentaria</taxon>
        <taxon>Blenniimorphae</taxon>
        <taxon>Blenniiformes</taxon>
        <taxon>Blennioidei</taxon>
        <taxon>Blenniidae</taxon>
        <taxon>Salariinae</taxon>
        <taxon>Salarias</taxon>
    </lineage>
</organism>
<dbReference type="OMA" id="SIQYHEP"/>
<keyword evidence="3 4" id="KW-0440">LIM domain</keyword>
<protein>
    <recommendedName>
        <fullName evidence="5">LIM zinc-binding domain-containing protein</fullName>
    </recommendedName>
</protein>
<evidence type="ECO:0000256" key="1">
    <source>
        <dbReference type="ARBA" id="ARBA00022723"/>
    </source>
</evidence>
<evidence type="ECO:0000256" key="2">
    <source>
        <dbReference type="ARBA" id="ARBA00022833"/>
    </source>
</evidence>
<keyword evidence="7" id="KW-1185">Reference proteome</keyword>
<evidence type="ECO:0000256" key="4">
    <source>
        <dbReference type="PROSITE-ProRule" id="PRU00125"/>
    </source>
</evidence>
<evidence type="ECO:0000256" key="3">
    <source>
        <dbReference type="ARBA" id="ARBA00023038"/>
    </source>
</evidence>
<reference evidence="6" key="1">
    <citation type="submission" date="2019-06" db="EMBL/GenBank/DDBJ databases">
        <authorList>
            <consortium name="Wellcome Sanger Institute Data Sharing"/>
        </authorList>
    </citation>
    <scope>NUCLEOTIDE SEQUENCE [LARGE SCALE GENOMIC DNA]</scope>
</reference>